<organism evidence="3 4">
    <name type="scientific">Isoptericola dokdonensis DS-3</name>
    <dbReference type="NCBI Taxonomy" id="1300344"/>
    <lineage>
        <taxon>Bacteria</taxon>
        <taxon>Bacillati</taxon>
        <taxon>Actinomycetota</taxon>
        <taxon>Actinomycetes</taxon>
        <taxon>Micrococcales</taxon>
        <taxon>Promicromonosporaceae</taxon>
        <taxon>Isoptericola</taxon>
    </lineage>
</organism>
<dbReference type="RefSeq" id="WP_068201199.1">
    <property type="nucleotide sequence ID" value="NZ_CP014209.1"/>
</dbReference>
<dbReference type="EMBL" id="CP014209">
    <property type="protein sequence ID" value="ANC30209.1"/>
    <property type="molecule type" value="Genomic_DNA"/>
</dbReference>
<evidence type="ECO:0000259" key="2">
    <source>
        <dbReference type="Pfam" id="PF03724"/>
    </source>
</evidence>
<feature type="signal peptide" evidence="1">
    <location>
        <begin position="1"/>
        <end position="20"/>
    </location>
</feature>
<dbReference type="KEGG" id="ido:I598_0629"/>
<gene>
    <name evidence="3" type="ORF">I598_0629</name>
</gene>
<dbReference type="STRING" id="1300344.I598_0629"/>
<reference evidence="3 4" key="1">
    <citation type="submission" date="2016-01" db="EMBL/GenBank/DDBJ databases">
        <title>Complete genome sequence of a soil Actinobacterium, Isoptericola dokdonensis DS-3.</title>
        <authorList>
            <person name="Kwon S.-K."/>
            <person name="Kim J.F."/>
        </authorList>
    </citation>
    <scope>NUCLEOTIDE SEQUENCE [LARGE SCALE GENOMIC DNA]</scope>
    <source>
        <strain evidence="3 4">DS-3</strain>
    </source>
</reference>
<sequence>MTRRLLAALALLLAATLALAACSSPPDLEGRTFVAASSTGHELVEGSRLVLVFSDGTVGAQPGCNSMSAPATWDDGVLRLTGQIASTRMACSDDLMAQDDWFAGVLGAEPTLELDGDTLTLSTADVSVVLVESA</sequence>
<feature type="domain" description="DUF306" evidence="2">
    <location>
        <begin position="27"/>
        <end position="129"/>
    </location>
</feature>
<protein>
    <submittedName>
        <fullName evidence="3">Heat-inducible protein</fullName>
    </submittedName>
</protein>
<feature type="chain" id="PRO_5007896513" evidence="1">
    <location>
        <begin position="21"/>
        <end position="134"/>
    </location>
</feature>
<dbReference type="OrthoDB" id="507754at2"/>
<dbReference type="InterPro" id="IPR038670">
    <property type="entry name" value="HslJ-like_sf"/>
</dbReference>
<dbReference type="AlphaFoldDB" id="A0A168EM64"/>
<evidence type="ECO:0000256" key="1">
    <source>
        <dbReference type="SAM" id="SignalP"/>
    </source>
</evidence>
<evidence type="ECO:0000313" key="4">
    <source>
        <dbReference type="Proteomes" id="UP000076794"/>
    </source>
</evidence>
<dbReference type="InterPro" id="IPR005184">
    <property type="entry name" value="DUF306_Meta_HslJ"/>
</dbReference>
<keyword evidence="4" id="KW-1185">Reference proteome</keyword>
<evidence type="ECO:0000313" key="3">
    <source>
        <dbReference type="EMBL" id="ANC30209.1"/>
    </source>
</evidence>
<proteinExistence type="predicted"/>
<dbReference type="PANTHER" id="PTHR35535">
    <property type="entry name" value="HEAT SHOCK PROTEIN HSLJ"/>
    <property type="match status" value="1"/>
</dbReference>
<dbReference type="Pfam" id="PF03724">
    <property type="entry name" value="META"/>
    <property type="match status" value="1"/>
</dbReference>
<name>A0A168EM64_9MICO</name>
<dbReference type="Proteomes" id="UP000076794">
    <property type="component" value="Chromosome"/>
</dbReference>
<dbReference type="PATRIC" id="fig|1300344.3.peg.632"/>
<dbReference type="PANTHER" id="PTHR35535:SF2">
    <property type="entry name" value="DUF306 DOMAIN-CONTAINING PROTEIN"/>
    <property type="match status" value="1"/>
</dbReference>
<keyword evidence="1" id="KW-0732">Signal</keyword>
<dbReference type="InterPro" id="IPR053147">
    <property type="entry name" value="Hsp_HslJ-like"/>
</dbReference>
<dbReference type="Gene3D" id="2.40.128.270">
    <property type="match status" value="1"/>
</dbReference>
<dbReference type="PROSITE" id="PS51257">
    <property type="entry name" value="PROKAR_LIPOPROTEIN"/>
    <property type="match status" value="1"/>
</dbReference>
<accession>A0A168EM64</accession>